<gene>
    <name evidence="3" type="ORF">FXB40_32270</name>
</gene>
<sequence length="1300" mass="142573">MSDQREGTVPSPLPSEDAEREPKQHTDLNGLDVLHDRSDLARWFAASLQQNPNIFRGSDILTLEIFDPPTRAGILAAALTGLVGQDSKRAVREFLIIVPPGTNEMDSVETARSEMLAAIAVLAEAELSSAQQDWFRQRLRVAAVPDRRITSVVGLIEQQHERTAVIVTEAASYRDEAVQPYVPPGAEAPRLNQDFWVPQLHALAVAATRAARERRLYVLFDANELSPTREHLSNMLLSIDNCGVLSGSRDEDPDVFLEQHVGQWDAWISEGRLGRALRDLEQLPASLASQKAYLRIQLMHRAGHFPQALEAIRQEMSPGHELSGSLRGKLARVAQDADASRLATELLTPAIDELNRLEEFESALGIAHDAGAAELEQRIADRLAALFADSPGLRIRKRRVLREAGDYAGVSASLAKESGAEARADFYKRLAQHLSTAGVPDYHSLIATGRGDVELTEALRLECVRDALRRQLIFHAFEFALPMPKTASLLSLWEDLLLQGLEQVFLLSGRGDRLVLPFDRVLIVIIALVGSLAADPANQRLRVRLVKLVEPSVSGTTGLALMAAVAMKLASQPVQATETIVPGKADLEWLEQQRDFLKSAFDWLKKEEPLVIGRTVLPKELVTEPADDVLCAVTQFLSYGPLNTSEDASSLQFWLTFAASIAPHSSAPDYDLRLIRLLAERLVGAGFNQLARDLAEQALLNSTSTPLRRRLGWFAMAEVYHRGSNLLEALVALACTFAADNKSDTEQIWQEMVALARLLRDCGLFSKARIAIANAREFIETLGLSERHRNRLDTLELQTRMREMSLKGESAAEFERLLGDVVQNGKDVLKYRELPEPVAAMLGQLLLTARSRGMAIPSDSDDIFAQLSHRMDGNAGFLVKTVSSDAVSAKDLLDLLKMRDKARYSEDIGYDLQNIATISRRVLTDDKYTQNAIETSFALELLADHGVAMPGWDEAAVPAPAPDRIEEPAGIACAISQDGLSIIQVGFDASGHLVRVAAVDGQLQTPVREPDEVFNLERFARWSSEYPYAYGIDENTANLFYTTTADLRLSWLPDGPVIVVADASVQLFPPNLFYVDNEFAGRTRPIAAAPSLAWLRAARARGPIGDGRLCAWISTVASQSESQTLSMIAQRLEPAFNDHGFIVDNGPELPAAFKGATMAVIAAHGSIHSEGRYFQLVSDEGMLKITAADLAAALRNVDVVILFVCSGGRSDKHPAANTTIGLARQILDRGCQAVIASPWPLDARVPSHWLPAFLEQWQAAQPLNEANFAANKVVDQRFAQDPARGLAMTIFGNASLRRAS</sequence>
<feature type="domain" description="CHAT" evidence="2">
    <location>
        <begin position="1147"/>
        <end position="1266"/>
    </location>
</feature>
<accession>A0A5D3KGZ1</accession>
<evidence type="ECO:0000313" key="3">
    <source>
        <dbReference type="EMBL" id="TYL90333.1"/>
    </source>
</evidence>
<evidence type="ECO:0000313" key="4">
    <source>
        <dbReference type="Proteomes" id="UP000324758"/>
    </source>
</evidence>
<feature type="region of interest" description="Disordered" evidence="1">
    <location>
        <begin position="1"/>
        <end position="31"/>
    </location>
</feature>
<keyword evidence="4" id="KW-1185">Reference proteome</keyword>
<proteinExistence type="predicted"/>
<name>A0A5D3KGZ1_9BRAD</name>
<dbReference type="InterPro" id="IPR024983">
    <property type="entry name" value="CHAT_dom"/>
</dbReference>
<organism evidence="3 4">
    <name type="scientific">Bradyrhizobium rifense</name>
    <dbReference type="NCBI Taxonomy" id="515499"/>
    <lineage>
        <taxon>Bacteria</taxon>
        <taxon>Pseudomonadati</taxon>
        <taxon>Pseudomonadota</taxon>
        <taxon>Alphaproteobacteria</taxon>
        <taxon>Hyphomicrobiales</taxon>
        <taxon>Nitrobacteraceae</taxon>
        <taxon>Bradyrhizobium</taxon>
    </lineage>
</organism>
<dbReference type="Proteomes" id="UP000324758">
    <property type="component" value="Unassembled WGS sequence"/>
</dbReference>
<dbReference type="RefSeq" id="WP_148776149.1">
    <property type="nucleotide sequence ID" value="NZ_VSSS01000052.1"/>
</dbReference>
<evidence type="ECO:0000259" key="2">
    <source>
        <dbReference type="Pfam" id="PF12770"/>
    </source>
</evidence>
<dbReference type="OrthoDB" id="7592245at2"/>
<dbReference type="Pfam" id="PF12770">
    <property type="entry name" value="CHAT"/>
    <property type="match status" value="1"/>
</dbReference>
<protein>
    <submittedName>
        <fullName evidence="3">CHAT domain-containing protein</fullName>
    </submittedName>
</protein>
<dbReference type="EMBL" id="VSSS01000052">
    <property type="protein sequence ID" value="TYL90333.1"/>
    <property type="molecule type" value="Genomic_DNA"/>
</dbReference>
<evidence type="ECO:0000256" key="1">
    <source>
        <dbReference type="SAM" id="MobiDB-lite"/>
    </source>
</evidence>
<comment type="caution">
    <text evidence="3">The sequence shown here is derived from an EMBL/GenBank/DDBJ whole genome shotgun (WGS) entry which is preliminary data.</text>
</comment>
<reference evidence="3 4" key="1">
    <citation type="submission" date="2019-08" db="EMBL/GenBank/DDBJ databases">
        <title>Bradyrhizobium hipponensis sp. nov., a rhizobium isolated from a Lupinus angustifolius root nodule in Tunisia.</title>
        <authorList>
            <person name="Off K."/>
            <person name="Rejili M."/>
            <person name="Mars M."/>
            <person name="Brachmann A."/>
            <person name="Marin M."/>
        </authorList>
    </citation>
    <scope>NUCLEOTIDE SEQUENCE [LARGE SCALE GENOMIC DNA]</scope>
    <source>
        <strain evidence="3 4">CTAW71</strain>
    </source>
</reference>